<dbReference type="PRINTS" id="PR00081">
    <property type="entry name" value="GDHRDH"/>
</dbReference>
<dbReference type="InterPro" id="IPR020904">
    <property type="entry name" value="Sc_DH/Rdtase_CS"/>
</dbReference>
<evidence type="ECO:0000259" key="4">
    <source>
        <dbReference type="SMART" id="SM00822"/>
    </source>
</evidence>
<dbReference type="RefSeq" id="WP_228445819.1">
    <property type="nucleotide sequence ID" value="NZ_CP047045.1"/>
</dbReference>
<dbReference type="SMART" id="SM00822">
    <property type="entry name" value="PKS_KR"/>
    <property type="match status" value="1"/>
</dbReference>
<dbReference type="AlphaFoldDB" id="A0A6I6MKT9"/>
<dbReference type="InterPro" id="IPR036291">
    <property type="entry name" value="NAD(P)-bd_dom_sf"/>
</dbReference>
<dbReference type="KEGG" id="tsv:DSM104635_00589"/>
<dbReference type="PANTHER" id="PTHR45024">
    <property type="entry name" value="DEHYDROGENASES, SHORT CHAIN"/>
    <property type="match status" value="1"/>
</dbReference>
<dbReference type="Pfam" id="PF00106">
    <property type="entry name" value="adh_short"/>
    <property type="match status" value="1"/>
</dbReference>
<dbReference type="InterPro" id="IPR051687">
    <property type="entry name" value="Peroxisomal_Beta-Oxidation"/>
</dbReference>
<organism evidence="5 6">
    <name type="scientific">Terricaulis silvestris</name>
    <dbReference type="NCBI Taxonomy" id="2686094"/>
    <lineage>
        <taxon>Bacteria</taxon>
        <taxon>Pseudomonadati</taxon>
        <taxon>Pseudomonadota</taxon>
        <taxon>Alphaproteobacteria</taxon>
        <taxon>Caulobacterales</taxon>
        <taxon>Caulobacteraceae</taxon>
        <taxon>Terricaulis</taxon>
    </lineage>
</organism>
<evidence type="ECO:0000313" key="5">
    <source>
        <dbReference type="EMBL" id="QGZ93776.1"/>
    </source>
</evidence>
<protein>
    <submittedName>
        <fullName evidence="5">Short-chain type dehydrogenase/reductase</fullName>
        <ecNumber evidence="5">1.1.1.-</ecNumber>
    </submittedName>
</protein>
<evidence type="ECO:0000256" key="2">
    <source>
        <dbReference type="ARBA" id="ARBA00023002"/>
    </source>
</evidence>
<dbReference type="Proteomes" id="UP000431269">
    <property type="component" value="Chromosome"/>
</dbReference>
<keyword evidence="6" id="KW-1185">Reference proteome</keyword>
<gene>
    <name evidence="5" type="ORF">DSM104635_00589</name>
</gene>
<evidence type="ECO:0000256" key="3">
    <source>
        <dbReference type="RuleBase" id="RU000363"/>
    </source>
</evidence>
<dbReference type="EMBL" id="CP047045">
    <property type="protein sequence ID" value="QGZ93776.1"/>
    <property type="molecule type" value="Genomic_DNA"/>
</dbReference>
<evidence type="ECO:0000256" key="1">
    <source>
        <dbReference type="ARBA" id="ARBA00006484"/>
    </source>
</evidence>
<evidence type="ECO:0000313" key="6">
    <source>
        <dbReference type="Proteomes" id="UP000431269"/>
    </source>
</evidence>
<dbReference type="PROSITE" id="PS00061">
    <property type="entry name" value="ADH_SHORT"/>
    <property type="match status" value="1"/>
</dbReference>
<proteinExistence type="inferred from homology"/>
<accession>A0A6I6MKT9</accession>
<dbReference type="PANTHER" id="PTHR45024:SF2">
    <property type="entry name" value="SCP2 DOMAIN-CONTAINING PROTEIN"/>
    <property type="match status" value="1"/>
</dbReference>
<dbReference type="Gene3D" id="3.40.50.720">
    <property type="entry name" value="NAD(P)-binding Rossmann-like Domain"/>
    <property type="match status" value="1"/>
</dbReference>
<dbReference type="GO" id="GO:0016491">
    <property type="term" value="F:oxidoreductase activity"/>
    <property type="evidence" value="ECO:0007669"/>
    <property type="project" value="UniProtKB-KW"/>
</dbReference>
<keyword evidence="2 5" id="KW-0560">Oxidoreductase</keyword>
<dbReference type="InterPro" id="IPR057326">
    <property type="entry name" value="KR_dom"/>
</dbReference>
<name>A0A6I6MKT9_9CAUL</name>
<reference evidence="6" key="1">
    <citation type="submission" date="2019-12" db="EMBL/GenBank/DDBJ databases">
        <title>Complete genome of Terracaulis silvestris 0127_4.</title>
        <authorList>
            <person name="Vieira S."/>
            <person name="Riedel T."/>
            <person name="Sproer C."/>
            <person name="Pascual J."/>
            <person name="Boedeker C."/>
            <person name="Overmann J."/>
        </authorList>
    </citation>
    <scope>NUCLEOTIDE SEQUENCE [LARGE SCALE GENOMIC DNA]</scope>
    <source>
        <strain evidence="6">0127_4</strain>
    </source>
</reference>
<dbReference type="EC" id="1.1.1.-" evidence="5"/>
<dbReference type="PRINTS" id="PR00080">
    <property type="entry name" value="SDRFAMILY"/>
</dbReference>
<dbReference type="InterPro" id="IPR002347">
    <property type="entry name" value="SDR_fam"/>
</dbReference>
<feature type="domain" description="Ketoreductase" evidence="4">
    <location>
        <begin position="10"/>
        <end position="199"/>
    </location>
</feature>
<sequence>MSARIRFDGKVVLVTGAGRGLGRAYAFQLARRGAHVLVNDLGVDREGKGRSKEPAQAVVDEIIAEGGAASPDVSDVASPEEASALIDDALREYGRVDAVINNAGIFLPPKAFADTTLEEFERVWRNHCGGAYNICKAVLPSMLAANAGRIVNTCSIQGLYGAATSAAYASAKGAVQGLTLSIAAAVRGTGVGANAISPGGYTRMLEDDTREPAFVSMLQRNLDPDLAAPVALWLCHGSCTENGEIFQAYGGRVSRSVIGELDGFWNMAPTPETIASGVAAMRADGPVIRAPDSASRARAVFEEAEKRRATGGDHR</sequence>
<dbReference type="SUPFAM" id="SSF51735">
    <property type="entry name" value="NAD(P)-binding Rossmann-fold domains"/>
    <property type="match status" value="1"/>
</dbReference>
<comment type="similarity">
    <text evidence="1 3">Belongs to the short-chain dehydrogenases/reductases (SDR) family.</text>
</comment>